<dbReference type="FunFam" id="1.10.10.10:FF:000322">
    <property type="entry name" value="Probable disease resistance protein At1g63360"/>
    <property type="match status" value="1"/>
</dbReference>
<dbReference type="Pfam" id="PF23598">
    <property type="entry name" value="LRR_14"/>
    <property type="match status" value="1"/>
</dbReference>
<dbReference type="PRINTS" id="PR00364">
    <property type="entry name" value="DISEASERSIST"/>
</dbReference>
<evidence type="ECO:0000256" key="4">
    <source>
        <dbReference type="ARBA" id="ARBA00022741"/>
    </source>
</evidence>
<reference evidence="10" key="1">
    <citation type="submission" date="2023-03" db="EMBL/GenBank/DDBJ databases">
        <title>Chromosome-scale reference genome and RAD-based genetic map of yellow starthistle (Centaurea solstitialis) reveal putative structural variation and QTLs associated with invader traits.</title>
        <authorList>
            <person name="Reatini B."/>
            <person name="Cang F.A."/>
            <person name="Jiang Q."/>
            <person name="Mckibben M.T.W."/>
            <person name="Barker M.S."/>
            <person name="Rieseberg L.H."/>
            <person name="Dlugosch K.M."/>
        </authorList>
    </citation>
    <scope>NUCLEOTIDE SEQUENCE</scope>
    <source>
        <strain evidence="10">CAN-66</strain>
        <tissue evidence="10">Leaf</tissue>
    </source>
</reference>
<feature type="domain" description="NB-ARC" evidence="7">
    <location>
        <begin position="184"/>
        <end position="353"/>
    </location>
</feature>
<evidence type="ECO:0000256" key="2">
    <source>
        <dbReference type="ARBA" id="ARBA00022614"/>
    </source>
</evidence>
<keyword evidence="3" id="KW-0677">Repeat</keyword>
<dbReference type="InterPro" id="IPR036388">
    <property type="entry name" value="WH-like_DNA-bd_sf"/>
</dbReference>
<accession>A0AA38T9G9</accession>
<evidence type="ECO:0000259" key="9">
    <source>
        <dbReference type="Pfam" id="PF23598"/>
    </source>
</evidence>
<comment type="caution">
    <text evidence="10">The sequence shown here is derived from an EMBL/GenBank/DDBJ whole genome shotgun (WGS) entry which is preliminary data.</text>
</comment>
<dbReference type="GO" id="GO:0051607">
    <property type="term" value="P:defense response to virus"/>
    <property type="evidence" value="ECO:0007669"/>
    <property type="project" value="UniProtKB-ARBA"/>
</dbReference>
<dbReference type="FunFam" id="3.40.50.300:FF:001091">
    <property type="entry name" value="Probable disease resistance protein At1g61300"/>
    <property type="match status" value="1"/>
</dbReference>
<keyword evidence="2" id="KW-0433">Leucine-rich repeat</keyword>
<dbReference type="Gene3D" id="3.40.50.300">
    <property type="entry name" value="P-loop containing nucleotide triphosphate hydrolases"/>
    <property type="match status" value="1"/>
</dbReference>
<dbReference type="Gene3D" id="1.10.10.10">
    <property type="entry name" value="Winged helix-like DNA-binding domain superfamily/Winged helix DNA-binding domain"/>
    <property type="match status" value="1"/>
</dbReference>
<dbReference type="SUPFAM" id="SSF52058">
    <property type="entry name" value="L domain-like"/>
    <property type="match status" value="1"/>
</dbReference>
<evidence type="ECO:0000259" key="8">
    <source>
        <dbReference type="Pfam" id="PF23559"/>
    </source>
</evidence>
<dbReference type="InterPro" id="IPR042197">
    <property type="entry name" value="Apaf_helical"/>
</dbReference>
<dbReference type="EMBL" id="JARYMX010000004">
    <property type="protein sequence ID" value="KAJ9550615.1"/>
    <property type="molecule type" value="Genomic_DNA"/>
</dbReference>
<evidence type="ECO:0000313" key="11">
    <source>
        <dbReference type="Proteomes" id="UP001172457"/>
    </source>
</evidence>
<comment type="similarity">
    <text evidence="1">Belongs to the disease resistance NB-LRR family.</text>
</comment>
<dbReference type="Pfam" id="PF23559">
    <property type="entry name" value="WHD_DRP"/>
    <property type="match status" value="1"/>
</dbReference>
<evidence type="ECO:0000256" key="3">
    <source>
        <dbReference type="ARBA" id="ARBA00022737"/>
    </source>
</evidence>
<evidence type="ECO:0000256" key="6">
    <source>
        <dbReference type="ARBA" id="ARBA00022840"/>
    </source>
</evidence>
<name>A0AA38T9G9_9ASTR</name>
<dbReference type="Proteomes" id="UP001172457">
    <property type="component" value="Chromosome 4"/>
</dbReference>
<dbReference type="SUPFAM" id="SSF52047">
    <property type="entry name" value="RNI-like"/>
    <property type="match status" value="1"/>
</dbReference>
<evidence type="ECO:0000256" key="5">
    <source>
        <dbReference type="ARBA" id="ARBA00022821"/>
    </source>
</evidence>
<feature type="domain" description="Disease resistance protein winged helix" evidence="8">
    <location>
        <begin position="437"/>
        <end position="506"/>
    </location>
</feature>
<dbReference type="InterPro" id="IPR032675">
    <property type="entry name" value="LRR_dom_sf"/>
</dbReference>
<protein>
    <recommendedName>
        <fullName evidence="12">NB-ARC domain-containing protein</fullName>
    </recommendedName>
</protein>
<dbReference type="PANTHER" id="PTHR15140:SF37">
    <property type="entry name" value="UBIQUITIN-LIKE DOMAIN-CONTAINING PROTEIN"/>
    <property type="match status" value="1"/>
</dbReference>
<dbReference type="PANTHER" id="PTHR15140">
    <property type="entry name" value="TUBULIN-SPECIFIC CHAPERONE E"/>
    <property type="match status" value="1"/>
</dbReference>
<keyword evidence="11" id="KW-1185">Reference proteome</keyword>
<dbReference type="GO" id="GO:0043531">
    <property type="term" value="F:ADP binding"/>
    <property type="evidence" value="ECO:0007669"/>
    <property type="project" value="InterPro"/>
</dbReference>
<dbReference type="GO" id="GO:0005524">
    <property type="term" value="F:ATP binding"/>
    <property type="evidence" value="ECO:0007669"/>
    <property type="project" value="UniProtKB-KW"/>
</dbReference>
<dbReference type="InterPro" id="IPR055414">
    <property type="entry name" value="LRR_R13L4/SHOC2-like"/>
</dbReference>
<evidence type="ECO:0008006" key="12">
    <source>
        <dbReference type="Google" id="ProtNLM"/>
    </source>
</evidence>
<dbReference type="Gene3D" id="3.80.10.10">
    <property type="entry name" value="Ribonuclease Inhibitor"/>
    <property type="match status" value="2"/>
</dbReference>
<sequence length="1150" mass="132210">MAYTGGGLQMFMGYLKQIINCNHVHIPFINNNPMILSEMPKFQLLYQELDSIIQTLSNIHQHHHHHELEKVRNLKKRFRDAAEEAQDTIDLFLSDATVDFTNSGVFLDLMMSQGRPSRIDFCLLVNSQSMMTLDLMTWYPLWILRRIAHVKTQSAAAAAAETSYTRNPLGIKKPSEEIVVGLHHDVEIIRDKLTEDAKQLCVVSIVGMGGVGKTTLANELFNDRFLKYHFHIRAWATVSQSYVRRDLLIQILVSIGAQQGLDQANDSQLREKLHKSLMGRRYLIVIDDVWSIEAWDDLKVFFPHDNTASRILLTSRQNEVALHVKPHGFVYSLPCLTEEESWELLKQKVFHGDECPKWLIEPGRQIAKECHGLPLSVVVMAGVLAKEPMNKDLWEEIACSVSSYIVSDHKGCLDTLALSYHHLPNHLKECFLYLGGFPEDFRFNVTRVIWLWVAEGFIEEAGNQSLEDTGKAYLMDLINRNLVIVTKRDEIGDVKACKLHDLVRELCLQKANEEGLFLKIDSPTSSSQLPEGITYKKRRVFMNKNVNNFHVPHSLTRTMRSLLCYHLDTYLLNPIAHSFVLLRVLDLQECEFGDFPRGLALLVHLRYLAICCSSEFPKSICKLWSLQTLILRTPSYMHLPRNITDLVNLRHLWSNNVLCLPYIEKPMNLHSISMVMLEDGVDNFQKCFPNIKKLALCRAKDVKYHFELLPYLENWKLIGPSLQQDHIVFPPTLKKLSLIGFSLPWSDMSIIQLLPNLEVLRLHSNLFTPGREWDACEQQFRQLKLLKLEWLDIKHWKATSTSFPCLRRLTLRYCEDLEEIPLEIGEIATLELIEIKDCSNSVVESAQRIQQEQNEVGNDELKIIVHRSGVILQFKLAIFSLETLKLMGPFLRWIQISFSTTLEKLRLEGCLLPWSDMSIVQLLPNLNILKLKDNFGYLCVPYIENPMDLHSISKVMFKDGAGNLKNCFPNIKKLVLLPYLENKLMGSGLQWEHIVLPATLKKLSLINCKVPWSYMSIIQFLPNLEVLKLKNGFFTGVRQWDASEQQFRQLKLLKLKHLDIKQWAASSTSFPCLKQLSVSWCKDLEEIPLEIGEIPTLELIKVDGCSKSVVESVKRIQQEQHDVGNYELKITVHGKELSLSLSQHVSSESE</sequence>
<dbReference type="InterPro" id="IPR058922">
    <property type="entry name" value="WHD_DRP"/>
</dbReference>
<dbReference type="SUPFAM" id="SSF52540">
    <property type="entry name" value="P-loop containing nucleoside triphosphate hydrolases"/>
    <property type="match status" value="1"/>
</dbReference>
<dbReference type="AlphaFoldDB" id="A0AA38T9G9"/>
<evidence type="ECO:0000259" key="7">
    <source>
        <dbReference type="Pfam" id="PF00931"/>
    </source>
</evidence>
<feature type="domain" description="Disease resistance R13L4/SHOC-2-like LRR" evidence="9">
    <location>
        <begin position="559"/>
        <end position="693"/>
    </location>
</feature>
<proteinExistence type="inferred from homology"/>
<dbReference type="Pfam" id="PF00931">
    <property type="entry name" value="NB-ARC"/>
    <property type="match status" value="1"/>
</dbReference>
<organism evidence="10 11">
    <name type="scientific">Centaurea solstitialis</name>
    <name type="common">yellow star-thistle</name>
    <dbReference type="NCBI Taxonomy" id="347529"/>
    <lineage>
        <taxon>Eukaryota</taxon>
        <taxon>Viridiplantae</taxon>
        <taxon>Streptophyta</taxon>
        <taxon>Embryophyta</taxon>
        <taxon>Tracheophyta</taxon>
        <taxon>Spermatophyta</taxon>
        <taxon>Magnoliopsida</taxon>
        <taxon>eudicotyledons</taxon>
        <taxon>Gunneridae</taxon>
        <taxon>Pentapetalae</taxon>
        <taxon>asterids</taxon>
        <taxon>campanulids</taxon>
        <taxon>Asterales</taxon>
        <taxon>Asteraceae</taxon>
        <taxon>Carduoideae</taxon>
        <taxon>Cardueae</taxon>
        <taxon>Centaureinae</taxon>
        <taxon>Centaurea</taxon>
    </lineage>
</organism>
<dbReference type="Gene3D" id="1.10.8.430">
    <property type="entry name" value="Helical domain of apoptotic protease-activating factors"/>
    <property type="match status" value="1"/>
</dbReference>
<keyword evidence="5" id="KW-0611">Plant defense</keyword>
<keyword evidence="6" id="KW-0067">ATP-binding</keyword>
<dbReference type="InterPro" id="IPR027417">
    <property type="entry name" value="P-loop_NTPase"/>
</dbReference>
<dbReference type="Gene3D" id="1.20.5.4130">
    <property type="match status" value="1"/>
</dbReference>
<evidence type="ECO:0000256" key="1">
    <source>
        <dbReference type="ARBA" id="ARBA00008894"/>
    </source>
</evidence>
<evidence type="ECO:0000313" key="10">
    <source>
        <dbReference type="EMBL" id="KAJ9550615.1"/>
    </source>
</evidence>
<dbReference type="InterPro" id="IPR002182">
    <property type="entry name" value="NB-ARC"/>
</dbReference>
<keyword evidence="4" id="KW-0547">Nucleotide-binding</keyword>
<gene>
    <name evidence="10" type="ORF">OSB04_014660</name>
</gene>